<evidence type="ECO:0000313" key="3">
    <source>
        <dbReference type="Proteomes" id="UP000184233"/>
    </source>
</evidence>
<dbReference type="AlphaFoldDB" id="A0A1M3L0F0"/>
<dbReference type="EMBL" id="MKVH01000018">
    <property type="protein sequence ID" value="OJX58330.1"/>
    <property type="molecule type" value="Genomic_DNA"/>
</dbReference>
<comment type="caution">
    <text evidence="2">The sequence shown here is derived from an EMBL/GenBank/DDBJ whole genome shotgun (WGS) entry which is preliminary data.</text>
</comment>
<proteinExistence type="predicted"/>
<keyword evidence="1" id="KW-1133">Transmembrane helix</keyword>
<keyword evidence="1" id="KW-0812">Transmembrane</keyword>
<organism evidence="2 3">
    <name type="scientific">Candidatus Kapaibacterium thiocyanatum</name>
    <dbReference type="NCBI Taxonomy" id="1895771"/>
    <lineage>
        <taxon>Bacteria</taxon>
        <taxon>Pseudomonadati</taxon>
        <taxon>Candidatus Kapaibacteriota</taxon>
        <taxon>Candidatus Kapaibacteriia</taxon>
        <taxon>Candidatus Kapaibacteriales</taxon>
        <taxon>Candidatus Kapaibacteriaceae</taxon>
        <taxon>Candidatus Kapaibacterium</taxon>
    </lineage>
</organism>
<feature type="transmembrane region" description="Helical" evidence="1">
    <location>
        <begin position="78"/>
        <end position="99"/>
    </location>
</feature>
<accession>A0A1M3L0F0</accession>
<evidence type="ECO:0000313" key="2">
    <source>
        <dbReference type="EMBL" id="OJX58330.1"/>
    </source>
</evidence>
<gene>
    <name evidence="2" type="ORF">BGO89_03135</name>
</gene>
<protein>
    <submittedName>
        <fullName evidence="2">Uncharacterized protein</fullName>
    </submittedName>
</protein>
<feature type="transmembrane region" description="Helical" evidence="1">
    <location>
        <begin position="47"/>
        <end position="71"/>
    </location>
</feature>
<evidence type="ECO:0000256" key="1">
    <source>
        <dbReference type="SAM" id="Phobius"/>
    </source>
</evidence>
<reference evidence="2 3" key="1">
    <citation type="submission" date="2016-09" db="EMBL/GenBank/DDBJ databases">
        <title>Genome-resolved meta-omics ties microbial dynamics to process performance in biotechnology for thiocyanate degradation.</title>
        <authorList>
            <person name="Kantor R.S."/>
            <person name="Huddy R.J."/>
            <person name="Iyer R."/>
            <person name="Thomas B.C."/>
            <person name="Brown C.T."/>
            <person name="Anantharaman K."/>
            <person name="Tringe S."/>
            <person name="Hettich R.L."/>
            <person name="Harrison S.T."/>
            <person name="Banfield J.F."/>
        </authorList>
    </citation>
    <scope>NUCLEOTIDE SEQUENCE [LARGE SCALE GENOMIC DNA]</scope>
    <source>
        <strain evidence="2">59-99</strain>
    </source>
</reference>
<dbReference type="Proteomes" id="UP000184233">
    <property type="component" value="Unassembled WGS sequence"/>
</dbReference>
<keyword evidence="1" id="KW-0472">Membrane</keyword>
<name>A0A1M3L0F0_9BACT</name>
<sequence>MKTTKETVVVTTRILVVLVSAWALVDTFRKDPERWMSVFDFLIAASYPIEGTTMKSIAIIVFTSSTILSALRIRDTRVGHLVLDVTICFILYALFALAIDGSIVGL</sequence>